<protein>
    <recommendedName>
        <fullName evidence="1">Glycosyltransferase 2-like domain-containing protein</fullName>
    </recommendedName>
</protein>
<feature type="domain" description="Glycosyltransferase 2-like" evidence="1">
    <location>
        <begin position="33"/>
        <end position="101"/>
    </location>
</feature>
<dbReference type="Pfam" id="PF00535">
    <property type="entry name" value="Glycos_transf_2"/>
    <property type="match status" value="1"/>
</dbReference>
<dbReference type="Pfam" id="PF13489">
    <property type="entry name" value="Methyltransf_23"/>
    <property type="match status" value="1"/>
</dbReference>
<dbReference type="PANTHER" id="PTHR43630:SF2">
    <property type="entry name" value="GLYCOSYLTRANSFERASE"/>
    <property type="match status" value="1"/>
</dbReference>
<dbReference type="PANTHER" id="PTHR43630">
    <property type="entry name" value="POLY-BETA-1,6-N-ACETYL-D-GLUCOSAMINE SYNTHASE"/>
    <property type="match status" value="1"/>
</dbReference>
<dbReference type="AlphaFoldDB" id="A0A1X0A223"/>
<dbReference type="InterPro" id="IPR029044">
    <property type="entry name" value="Nucleotide-diphossugar_trans"/>
</dbReference>
<dbReference type="SUPFAM" id="SSF53335">
    <property type="entry name" value="S-adenosyl-L-methionine-dependent methyltransferases"/>
    <property type="match status" value="1"/>
</dbReference>
<dbReference type="SUPFAM" id="SSF53448">
    <property type="entry name" value="Nucleotide-diphospho-sugar transferases"/>
    <property type="match status" value="1"/>
</dbReference>
<keyword evidence="3" id="KW-1185">Reference proteome</keyword>
<evidence type="ECO:0000313" key="2">
    <source>
        <dbReference type="EMBL" id="ORA23776.1"/>
    </source>
</evidence>
<organism evidence="2 3">
    <name type="scientific">Mycobacterium angelicum</name>
    <dbReference type="NCBI Taxonomy" id="470074"/>
    <lineage>
        <taxon>Bacteria</taxon>
        <taxon>Bacillati</taxon>
        <taxon>Actinomycetota</taxon>
        <taxon>Actinomycetes</taxon>
        <taxon>Mycobacteriales</taxon>
        <taxon>Mycobacteriaceae</taxon>
        <taxon>Mycobacterium</taxon>
    </lineage>
</organism>
<comment type="caution">
    <text evidence="2">The sequence shown here is derived from an EMBL/GenBank/DDBJ whole genome shotgun (WGS) entry which is preliminary data.</text>
</comment>
<dbReference type="Gene3D" id="3.90.550.10">
    <property type="entry name" value="Spore Coat Polysaccharide Biosynthesis Protein SpsA, Chain A"/>
    <property type="match status" value="1"/>
</dbReference>
<dbReference type="Gene3D" id="1.25.40.10">
    <property type="entry name" value="Tetratricopeptide repeat domain"/>
    <property type="match status" value="1"/>
</dbReference>
<accession>A0A1X0A223</accession>
<dbReference type="OrthoDB" id="9815923at2"/>
<evidence type="ECO:0000313" key="3">
    <source>
        <dbReference type="Proteomes" id="UP000192284"/>
    </source>
</evidence>
<dbReference type="Gene3D" id="3.40.50.150">
    <property type="entry name" value="Vaccinia Virus protein VP39"/>
    <property type="match status" value="1"/>
</dbReference>
<proteinExistence type="predicted"/>
<evidence type="ECO:0000259" key="1">
    <source>
        <dbReference type="Pfam" id="PF00535"/>
    </source>
</evidence>
<reference evidence="2 3" key="1">
    <citation type="submission" date="2017-02" db="EMBL/GenBank/DDBJ databases">
        <title>The new phylogeny of genus Mycobacterium.</title>
        <authorList>
            <person name="Tortoli E."/>
            <person name="Trovato A."/>
            <person name="Cirillo D.M."/>
        </authorList>
    </citation>
    <scope>NUCLEOTIDE SEQUENCE [LARGE SCALE GENOMIC DNA]</scope>
    <source>
        <strain evidence="2 3">DSM 45057</strain>
    </source>
</reference>
<dbReference type="InterPro" id="IPR011990">
    <property type="entry name" value="TPR-like_helical_dom_sf"/>
</dbReference>
<dbReference type="InterPro" id="IPR001173">
    <property type="entry name" value="Glyco_trans_2-like"/>
</dbReference>
<sequence>MPSNAASRPAICLNMIVRNEARVVTEVLDVVGPYISSWVIVDTGSTDGTQDLIRNHMARLGIPGRLHERPWRNFGDNRTEALALAQGHGDYVWVMDADDTVLGVPDFSRLDADVYWLRCVDTTSDIFWRPLLFRDGAPVRWVGVTHEYAAWDRSCVEVKLAGDYYVQYRNIGARNASGTKHTNDRDLLLAEVERNPEDARSVFYLAQTYFCLRDFAQARQWYARRTELGGYAEEVYYSLWRIAVSMAQLGEPWPNVQDAYLRAWEFRPTRAEPLYEIARQYRIDQRYTLGHLFAERAAAIPFPDEDTLFVCGNIYAWHATDEQAVCASWIGKDTEAFALCRRLAALPDIPEDDRQRIIRNRDGCVPTMLDAALAYPATTLVQSLRDGVRRDAEVTVSVVAGPDRAGTEQTLNSFLNCCTDISRVGRFLVIDAGLSPQDRTLLGERYGFLEFADPATGVRLARIRAQIGGRCWLHLGQGWQFFAPENLISRLIGVLDAEPQTFQVGINFADATQLTGICGAEQEVRRAADAGRYVLADELARGPAMFDTARLDLAGGLDDTAADPIAELGTRAGAAGLHAASLDEVLCINALSDAAQPRPEVNTEATPYTPAFYHWQAAGSAASARVIVPMLAALTRPGSVLDVGCGVGGWVGVWLDSGADAIGVDGDYVPLDQLCVAPDRFRAHDLTTPLDLGRRFDMVTCLEVAEHLPPEAAETLVDSLCGHADTIAFSAAVPGQGGTGHLNERWPTYWAKLFAAHGYRPYDLLRSKLWWDERCEWWYRQNLLVYATDEVARERGWPETTGPLDMVHPELFTAHGGQ</sequence>
<dbReference type="EMBL" id="MVHE01000006">
    <property type="protein sequence ID" value="ORA23776.1"/>
    <property type="molecule type" value="Genomic_DNA"/>
</dbReference>
<name>A0A1X0A223_MYCAN</name>
<dbReference type="Proteomes" id="UP000192284">
    <property type="component" value="Unassembled WGS sequence"/>
</dbReference>
<dbReference type="SUPFAM" id="SSF48452">
    <property type="entry name" value="TPR-like"/>
    <property type="match status" value="1"/>
</dbReference>
<dbReference type="RefSeq" id="WP_083112160.1">
    <property type="nucleotide sequence ID" value="NZ_JACKTS010000016.1"/>
</dbReference>
<dbReference type="InterPro" id="IPR029063">
    <property type="entry name" value="SAM-dependent_MTases_sf"/>
</dbReference>
<gene>
    <name evidence="2" type="ORF">BST12_06320</name>
</gene>